<dbReference type="Proteomes" id="UP000612899">
    <property type="component" value="Unassembled WGS sequence"/>
</dbReference>
<name>A0A8J3QKV3_9ACTN</name>
<sequence>MIASPFAVTGQRAQRHVVTAVGGLTVEIDRTVQISRLGTQLGKISQRCRHPAAHGGLRQCFGSRTITSSFAHPGQYAKRDIVAAVGGLTVQINRTFLVSSMFTYPSKAAQPH</sequence>
<accession>A0A8J3QKV3</accession>
<keyword evidence="2" id="KW-1185">Reference proteome</keyword>
<dbReference type="EMBL" id="BONY01000145">
    <property type="protein sequence ID" value="GIH11585.1"/>
    <property type="molecule type" value="Genomic_DNA"/>
</dbReference>
<reference evidence="1" key="1">
    <citation type="submission" date="2021-01" db="EMBL/GenBank/DDBJ databases">
        <title>Whole genome shotgun sequence of Rhizocola hellebori NBRC 109834.</title>
        <authorList>
            <person name="Komaki H."/>
            <person name="Tamura T."/>
        </authorList>
    </citation>
    <scope>NUCLEOTIDE SEQUENCE</scope>
    <source>
        <strain evidence="1">NBRC 109834</strain>
    </source>
</reference>
<protein>
    <submittedName>
        <fullName evidence="1">Uncharacterized protein</fullName>
    </submittedName>
</protein>
<gene>
    <name evidence="1" type="ORF">Rhe02_96520</name>
</gene>
<comment type="caution">
    <text evidence="1">The sequence shown here is derived from an EMBL/GenBank/DDBJ whole genome shotgun (WGS) entry which is preliminary data.</text>
</comment>
<evidence type="ECO:0000313" key="2">
    <source>
        <dbReference type="Proteomes" id="UP000612899"/>
    </source>
</evidence>
<evidence type="ECO:0000313" key="1">
    <source>
        <dbReference type="EMBL" id="GIH11585.1"/>
    </source>
</evidence>
<dbReference type="AlphaFoldDB" id="A0A8J3QKV3"/>
<proteinExistence type="predicted"/>
<organism evidence="1 2">
    <name type="scientific">Rhizocola hellebori</name>
    <dbReference type="NCBI Taxonomy" id="1392758"/>
    <lineage>
        <taxon>Bacteria</taxon>
        <taxon>Bacillati</taxon>
        <taxon>Actinomycetota</taxon>
        <taxon>Actinomycetes</taxon>
        <taxon>Micromonosporales</taxon>
        <taxon>Micromonosporaceae</taxon>
        <taxon>Rhizocola</taxon>
    </lineage>
</organism>